<organism evidence="2 3">
    <name type="scientific">Sphaerochaeta halotolerans</name>
    <dbReference type="NCBI Taxonomy" id="2293840"/>
    <lineage>
        <taxon>Bacteria</taxon>
        <taxon>Pseudomonadati</taxon>
        <taxon>Spirochaetota</taxon>
        <taxon>Spirochaetia</taxon>
        <taxon>Spirochaetales</taxon>
        <taxon>Sphaerochaetaceae</taxon>
        <taxon>Sphaerochaeta</taxon>
    </lineage>
</organism>
<dbReference type="GO" id="GO:0016787">
    <property type="term" value="F:hydrolase activity"/>
    <property type="evidence" value="ECO:0007669"/>
    <property type="project" value="UniProtKB-KW"/>
</dbReference>
<comment type="caution">
    <text evidence="2">The sequence shown here is derived from an EMBL/GenBank/DDBJ whole genome shotgun (WGS) entry which is preliminary data.</text>
</comment>
<protein>
    <submittedName>
        <fullName evidence="2">NUDIX hydrolase</fullName>
    </submittedName>
</protein>
<proteinExistence type="predicted"/>
<keyword evidence="2" id="KW-0378">Hydrolase</keyword>
<dbReference type="Pfam" id="PF00293">
    <property type="entry name" value="NUDIX"/>
    <property type="match status" value="1"/>
</dbReference>
<keyword evidence="3" id="KW-1185">Reference proteome</keyword>
<feature type="domain" description="Nudix hydrolase" evidence="1">
    <location>
        <begin position="4"/>
        <end position="147"/>
    </location>
</feature>
<dbReference type="RefSeq" id="WP_117330914.1">
    <property type="nucleotide sequence ID" value="NZ_QUWK01000010.1"/>
</dbReference>
<reference evidence="3" key="1">
    <citation type="submission" date="2018-08" db="EMBL/GenBank/DDBJ databases">
        <authorList>
            <person name="Grouzdev D.S."/>
            <person name="Krutkina M.S."/>
        </authorList>
    </citation>
    <scope>NUCLEOTIDE SEQUENCE [LARGE SCALE GENOMIC DNA]</scope>
    <source>
        <strain evidence="3">4-11</strain>
    </source>
</reference>
<dbReference type="Proteomes" id="UP000264002">
    <property type="component" value="Unassembled WGS sequence"/>
</dbReference>
<evidence type="ECO:0000259" key="1">
    <source>
        <dbReference type="PROSITE" id="PS51462"/>
    </source>
</evidence>
<accession>A0A372MEY9</accession>
<dbReference type="AlphaFoldDB" id="A0A372MEY9"/>
<sequence>MHLPYHGAGIIFWTITEKGELSFLMGNRSMSPQNHHWSFPGGTWERARDGYDTKGKISYRETAKRECLEEVGLDVPSPEHMILIWSLDVPGFHYKVFAYHLDEQVKPPYIDEFSEVGWFTFSTVPSPTVTFVRTQIRKLKHYVEKLGC</sequence>
<dbReference type="Gene3D" id="3.90.79.10">
    <property type="entry name" value="Nucleoside Triphosphate Pyrophosphohydrolase"/>
    <property type="match status" value="1"/>
</dbReference>
<dbReference type="PROSITE" id="PS51462">
    <property type="entry name" value="NUDIX"/>
    <property type="match status" value="1"/>
</dbReference>
<evidence type="ECO:0000313" key="3">
    <source>
        <dbReference type="Proteomes" id="UP000264002"/>
    </source>
</evidence>
<gene>
    <name evidence="2" type="ORF">DYP60_10255</name>
</gene>
<name>A0A372MEY9_9SPIR</name>
<dbReference type="SUPFAM" id="SSF55811">
    <property type="entry name" value="Nudix"/>
    <property type="match status" value="1"/>
</dbReference>
<reference evidence="2 3" key="2">
    <citation type="submission" date="2018-09" db="EMBL/GenBank/DDBJ databases">
        <title>Genome of Sphaerochaeta halotolerans strain 4-11.</title>
        <authorList>
            <person name="Nazina T.N."/>
            <person name="Sokolova D.S."/>
        </authorList>
    </citation>
    <scope>NUCLEOTIDE SEQUENCE [LARGE SCALE GENOMIC DNA]</scope>
    <source>
        <strain evidence="2 3">4-11</strain>
    </source>
</reference>
<dbReference type="EMBL" id="QUWK01000010">
    <property type="protein sequence ID" value="RFU94345.1"/>
    <property type="molecule type" value="Genomic_DNA"/>
</dbReference>
<dbReference type="CDD" id="cd02883">
    <property type="entry name" value="NUDIX_Hydrolase"/>
    <property type="match status" value="1"/>
</dbReference>
<dbReference type="InterPro" id="IPR000086">
    <property type="entry name" value="NUDIX_hydrolase_dom"/>
</dbReference>
<dbReference type="InterPro" id="IPR015797">
    <property type="entry name" value="NUDIX_hydrolase-like_dom_sf"/>
</dbReference>
<evidence type="ECO:0000313" key="2">
    <source>
        <dbReference type="EMBL" id="RFU94345.1"/>
    </source>
</evidence>